<dbReference type="InterPro" id="IPR010982">
    <property type="entry name" value="Lambda_DNA-bd_dom_sf"/>
</dbReference>
<evidence type="ECO:0000256" key="2">
    <source>
        <dbReference type="ARBA" id="ARBA00023125"/>
    </source>
</evidence>
<dbReference type="EMBL" id="CP141615">
    <property type="protein sequence ID" value="WRP16330.1"/>
    <property type="molecule type" value="Genomic_DNA"/>
</dbReference>
<keyword evidence="3" id="KW-0804">Transcription</keyword>
<feature type="domain" description="HTH lacI-type" evidence="4">
    <location>
        <begin position="1"/>
        <end position="55"/>
    </location>
</feature>
<dbReference type="GO" id="GO:0003677">
    <property type="term" value="F:DNA binding"/>
    <property type="evidence" value="ECO:0007669"/>
    <property type="project" value="UniProtKB-KW"/>
</dbReference>
<dbReference type="PANTHER" id="PTHR30146:SF109">
    <property type="entry name" value="HTH-TYPE TRANSCRIPTIONAL REGULATOR GALS"/>
    <property type="match status" value="1"/>
</dbReference>
<dbReference type="RefSeq" id="WP_324715602.1">
    <property type="nucleotide sequence ID" value="NZ_CP141615.1"/>
</dbReference>
<evidence type="ECO:0000259" key="4">
    <source>
        <dbReference type="PROSITE" id="PS50932"/>
    </source>
</evidence>
<dbReference type="InterPro" id="IPR000843">
    <property type="entry name" value="HTH_LacI"/>
</dbReference>
<sequence length="343" mass="36600">MTLRDVAAYVGLSVAAVSRALNGHPDVSEVTRRRILRAARRLGYQPNAAAKTLVTRRSHLIGVYFLPGATPSRFSEPFVSQVVDGLLEGLSRAGYDLLFFGAGTADGAPSFLELASRREVDGAVFLGLRTDDPRWEELRRFPIPSVSLDVPIPASRAVCVGSDHLEGSAAVAEHLLSLGHTAIAMINGHTAAPVSWERLTGFSARLQQAGVHLRPEWVVSGDFTEEGGYQAARRLLSSAVRPTAIFAASDLMALGALRAARELGVRVPEELSIAGYDDIDDAARAVPALTTVHQDRRAIGMTAASAAVQLIEAPDHPPASRLLLRPELVVRESTGPARSQGRG</sequence>
<name>A0ABZ1BU25_9FIRM</name>
<dbReference type="Gene3D" id="3.40.50.2300">
    <property type="match status" value="2"/>
</dbReference>
<dbReference type="CDD" id="cd06267">
    <property type="entry name" value="PBP1_LacI_sugar_binding-like"/>
    <property type="match status" value="1"/>
</dbReference>
<dbReference type="Gene3D" id="1.10.260.40">
    <property type="entry name" value="lambda repressor-like DNA-binding domains"/>
    <property type="match status" value="1"/>
</dbReference>
<dbReference type="InterPro" id="IPR028082">
    <property type="entry name" value="Peripla_BP_I"/>
</dbReference>
<dbReference type="SUPFAM" id="SSF47413">
    <property type="entry name" value="lambda repressor-like DNA-binding domains"/>
    <property type="match status" value="1"/>
</dbReference>
<dbReference type="PANTHER" id="PTHR30146">
    <property type="entry name" value="LACI-RELATED TRANSCRIPTIONAL REPRESSOR"/>
    <property type="match status" value="1"/>
</dbReference>
<reference evidence="5 6" key="1">
    <citation type="journal article" date="2024" name="Front. Microbiol.">
        <title>Novel thermophilic genera Geochorda gen. nov. and Carboxydochorda gen. nov. from the deep terrestrial subsurface reveal the ecophysiological diversity in the class Limnochordia.</title>
        <authorList>
            <person name="Karnachuk O.V."/>
            <person name="Lukina A.P."/>
            <person name="Avakyan M.R."/>
            <person name="Kadnikov V.V."/>
            <person name="Begmatov S."/>
            <person name="Beletsky A.V."/>
            <person name="Vlasova K.G."/>
            <person name="Novikov A.A."/>
            <person name="Shcherbakova V.A."/>
            <person name="Mardanov A.V."/>
            <person name="Ravin N.V."/>
        </authorList>
    </citation>
    <scope>NUCLEOTIDE SEQUENCE [LARGE SCALE GENOMIC DNA]</scope>
    <source>
        <strain evidence="5 6">L945</strain>
    </source>
</reference>
<dbReference type="InterPro" id="IPR046335">
    <property type="entry name" value="LacI/GalR-like_sensor"/>
</dbReference>
<evidence type="ECO:0000313" key="6">
    <source>
        <dbReference type="Proteomes" id="UP001332192"/>
    </source>
</evidence>
<dbReference type="Pfam" id="PF00356">
    <property type="entry name" value="LacI"/>
    <property type="match status" value="1"/>
</dbReference>
<dbReference type="SMART" id="SM00354">
    <property type="entry name" value="HTH_LACI"/>
    <property type="match status" value="1"/>
</dbReference>
<evidence type="ECO:0000256" key="1">
    <source>
        <dbReference type="ARBA" id="ARBA00023015"/>
    </source>
</evidence>
<dbReference type="PROSITE" id="PS50932">
    <property type="entry name" value="HTH_LACI_2"/>
    <property type="match status" value="1"/>
</dbReference>
<proteinExistence type="predicted"/>
<protein>
    <submittedName>
        <fullName evidence="5">LacI family DNA-binding transcriptional regulator</fullName>
    </submittedName>
</protein>
<organism evidence="5 6">
    <name type="scientific">Carboxydichorda subterranea</name>
    <dbReference type="NCBI Taxonomy" id="3109565"/>
    <lineage>
        <taxon>Bacteria</taxon>
        <taxon>Bacillati</taxon>
        <taxon>Bacillota</taxon>
        <taxon>Limnochordia</taxon>
        <taxon>Limnochordales</taxon>
        <taxon>Geochordaceae</taxon>
        <taxon>Carboxydichorda</taxon>
    </lineage>
</organism>
<accession>A0ABZ1BU25</accession>
<gene>
    <name evidence="5" type="ORF">U7230_09495</name>
</gene>
<keyword evidence="1" id="KW-0805">Transcription regulation</keyword>
<dbReference type="Proteomes" id="UP001332192">
    <property type="component" value="Chromosome"/>
</dbReference>
<evidence type="ECO:0000256" key="3">
    <source>
        <dbReference type="ARBA" id="ARBA00023163"/>
    </source>
</evidence>
<keyword evidence="6" id="KW-1185">Reference proteome</keyword>
<keyword evidence="2 5" id="KW-0238">DNA-binding</keyword>
<dbReference type="CDD" id="cd01392">
    <property type="entry name" value="HTH_LacI"/>
    <property type="match status" value="1"/>
</dbReference>
<dbReference type="SUPFAM" id="SSF53822">
    <property type="entry name" value="Periplasmic binding protein-like I"/>
    <property type="match status" value="1"/>
</dbReference>
<dbReference type="Pfam" id="PF13377">
    <property type="entry name" value="Peripla_BP_3"/>
    <property type="match status" value="1"/>
</dbReference>
<evidence type="ECO:0000313" key="5">
    <source>
        <dbReference type="EMBL" id="WRP16330.1"/>
    </source>
</evidence>